<dbReference type="EMBL" id="RKLP01000013">
    <property type="protein sequence ID" value="RVW07360.1"/>
    <property type="molecule type" value="Genomic_DNA"/>
</dbReference>
<evidence type="ECO:0000313" key="5">
    <source>
        <dbReference type="EMBL" id="RVW07360.1"/>
    </source>
</evidence>
<comment type="caution">
    <text evidence="5">The sequence shown here is derived from an EMBL/GenBank/DDBJ whole genome shotgun (WGS) entry which is preliminary data.</text>
</comment>
<organism evidence="5 6">
    <name type="scientific">Prescottella agglutinans</name>
    <dbReference type="NCBI Taxonomy" id="1644129"/>
    <lineage>
        <taxon>Bacteria</taxon>
        <taxon>Bacillati</taxon>
        <taxon>Actinomycetota</taxon>
        <taxon>Actinomycetes</taxon>
        <taxon>Mycobacteriales</taxon>
        <taxon>Nocardiaceae</taxon>
        <taxon>Prescottella</taxon>
    </lineage>
</organism>
<dbReference type="SMART" id="SM01012">
    <property type="entry name" value="ANTAR"/>
    <property type="match status" value="1"/>
</dbReference>
<keyword evidence="1" id="KW-0805">Transcription regulation</keyword>
<dbReference type="InterPro" id="IPR036388">
    <property type="entry name" value="WH-like_DNA-bd_sf"/>
</dbReference>
<protein>
    <submittedName>
        <fullName evidence="5">ANTAR domain-containing protein</fullName>
    </submittedName>
</protein>
<feature type="domain" description="ANTAR" evidence="4">
    <location>
        <begin position="180"/>
        <end position="241"/>
    </location>
</feature>
<proteinExistence type="predicted"/>
<dbReference type="SMART" id="SM00065">
    <property type="entry name" value="GAF"/>
    <property type="match status" value="1"/>
</dbReference>
<dbReference type="Proteomes" id="UP000286208">
    <property type="component" value="Unassembled WGS sequence"/>
</dbReference>
<dbReference type="GO" id="GO:0003723">
    <property type="term" value="F:RNA binding"/>
    <property type="evidence" value="ECO:0007669"/>
    <property type="project" value="InterPro"/>
</dbReference>
<evidence type="ECO:0000256" key="1">
    <source>
        <dbReference type="ARBA" id="ARBA00023015"/>
    </source>
</evidence>
<keyword evidence="2" id="KW-0804">Transcription</keyword>
<keyword evidence="6" id="KW-1185">Reference proteome</keyword>
<dbReference type="InterPro" id="IPR029016">
    <property type="entry name" value="GAF-like_dom_sf"/>
</dbReference>
<dbReference type="PIRSF" id="PIRSF036625">
    <property type="entry name" value="GAF_ANTAR"/>
    <property type="match status" value="1"/>
</dbReference>
<dbReference type="InterPro" id="IPR012074">
    <property type="entry name" value="GAF_ANTAR"/>
</dbReference>
<dbReference type="RefSeq" id="WP_127918363.1">
    <property type="nucleotide sequence ID" value="NZ_RKLP01000013.1"/>
</dbReference>
<dbReference type="Gene3D" id="1.10.10.10">
    <property type="entry name" value="Winged helix-like DNA-binding domain superfamily/Winged helix DNA-binding domain"/>
    <property type="match status" value="1"/>
</dbReference>
<evidence type="ECO:0000259" key="4">
    <source>
        <dbReference type="PROSITE" id="PS50921"/>
    </source>
</evidence>
<evidence type="ECO:0000313" key="6">
    <source>
        <dbReference type="Proteomes" id="UP000286208"/>
    </source>
</evidence>
<dbReference type="Gene3D" id="3.30.450.40">
    <property type="match status" value="1"/>
</dbReference>
<feature type="region of interest" description="Disordered" evidence="3">
    <location>
        <begin position="1"/>
        <end position="20"/>
    </location>
</feature>
<dbReference type="Pfam" id="PF03861">
    <property type="entry name" value="ANTAR"/>
    <property type="match status" value="1"/>
</dbReference>
<sequence length="247" mass="26950">MDDERAVSDEQSELKDSVDELTSSLQELSGLLDDVGELERVLQSLVESAVRIVPDADMGGVTILRDGEAETVAATDARVREIDSTQYDLDDGPCLRSAREQASQNVSRDEVRRRWPELAEAAEGHGVGSFIASPLTFDDRVSGSFNLYSADDDGFRMLDESLLEAFTTAAMVALHQAQRYDGARRSVQQLEAALNSRASIDHAIGAVMALHGVGPQAAFDLIVKTSQQRNTKLRDVAQQLLSKIDRS</sequence>
<gene>
    <name evidence="5" type="ORF">EGT67_22785</name>
</gene>
<evidence type="ECO:0000256" key="3">
    <source>
        <dbReference type="SAM" id="MobiDB-lite"/>
    </source>
</evidence>
<dbReference type="InterPro" id="IPR005561">
    <property type="entry name" value="ANTAR"/>
</dbReference>
<evidence type="ECO:0000256" key="2">
    <source>
        <dbReference type="ARBA" id="ARBA00023163"/>
    </source>
</evidence>
<dbReference type="Pfam" id="PF13185">
    <property type="entry name" value="GAF_2"/>
    <property type="match status" value="1"/>
</dbReference>
<dbReference type="PROSITE" id="PS50921">
    <property type="entry name" value="ANTAR"/>
    <property type="match status" value="1"/>
</dbReference>
<dbReference type="AlphaFoldDB" id="A0A438B8Q0"/>
<dbReference type="SUPFAM" id="SSF55781">
    <property type="entry name" value="GAF domain-like"/>
    <property type="match status" value="1"/>
</dbReference>
<name>A0A438B8Q0_9NOCA</name>
<feature type="compositionally biased region" description="Basic and acidic residues" evidence="3">
    <location>
        <begin position="1"/>
        <end position="18"/>
    </location>
</feature>
<dbReference type="OrthoDB" id="4929862at2"/>
<dbReference type="InterPro" id="IPR003018">
    <property type="entry name" value="GAF"/>
</dbReference>
<reference evidence="5 6" key="1">
    <citation type="submission" date="2018-11" db="EMBL/GenBank/DDBJ databases">
        <title>Rhodococcus spongicola sp. nov. and Rhodococcus xishaensis sp. nov. from marine sponges.</title>
        <authorList>
            <person name="Li L."/>
            <person name="Lin H.W."/>
        </authorList>
    </citation>
    <scope>NUCLEOTIDE SEQUENCE [LARGE SCALE GENOMIC DNA]</scope>
    <source>
        <strain evidence="5 6">CCTCC AB2014297</strain>
    </source>
</reference>
<accession>A0A438B8Q0</accession>